<proteinExistence type="predicted"/>
<dbReference type="Proteomes" id="UP000789366">
    <property type="component" value="Unassembled WGS sequence"/>
</dbReference>
<accession>A0ACA9N8U9</accession>
<organism evidence="1 2">
    <name type="scientific">Cetraspora pellucida</name>
    <dbReference type="NCBI Taxonomy" id="1433469"/>
    <lineage>
        <taxon>Eukaryota</taxon>
        <taxon>Fungi</taxon>
        <taxon>Fungi incertae sedis</taxon>
        <taxon>Mucoromycota</taxon>
        <taxon>Glomeromycotina</taxon>
        <taxon>Glomeromycetes</taxon>
        <taxon>Diversisporales</taxon>
        <taxon>Gigasporaceae</taxon>
        <taxon>Cetraspora</taxon>
    </lineage>
</organism>
<dbReference type="EMBL" id="CAJVPW010012752">
    <property type="protein sequence ID" value="CAG8638490.1"/>
    <property type="molecule type" value="Genomic_DNA"/>
</dbReference>
<sequence length="857" mass="94235">RDGGTALDANNSIGHATHGGNFGTDAPGQANIDFIKETDPTKGGLGGGKYKNFPIFDASQIVSNQDGSNNAAGVKIKAADTEGNNILNVGKITRAKIDAFRDRMAISGPGKDATKQNGAGLPNHNTITDRRDCLGFQPQDLDNNGDYLNGGHSCDRGGTAGAYTDSDNIRTKICFDIWEANNADEAIALAFYGKDYNKADKPANNSNYLKLNEINGKTKTEILDIADNDVKKKTEDAYVPDKAQAINDKPIVEKFVNGAAIKNKIAGKSSKFDQGADLKSVKDAATAAKKLKDAQAALATAITAAEGVMENEGDAKNKTEISSVKSIQLAKDIKVVFEKFEAYKINDKGYASEALRLAEENAKAGAEIFEDVVKNAKSVEETDRLLQIVNRKSTSTYKDNDENDYNQINKDIEDLEKYINAGDTDSKGVARTKITNLDDKFGDVKENLRAWLAELKKRQTTLKSQHERREEVVAVLGAIAYFIKANSRTEGEGSKTYSIITKIFDRPLPEYPQKKPQLIFGKIVSSRREIIDEVLLLCFYNPYSFTGEDVVEISCHGNLFVVQQILQLILENGAELAEKGEFTKQAFFNGKLNLVQAQAINDLIRAPSLQGAKLALHNLSPESQKELEIIENELLDIIATIKVNIDYPEYDGVEYLTGRRVLPRITKLVKKLQIIQKTGQKTRVYQEGLKVAIVGKPNVGKSTLLNALLQEEKAIISPVAGTTRDIIEARYNLNGIPLILLDTAGIRETADLVEKIGVERSWQALDKNHLIIINKIDQECKLQLPDSILPDKICRISAKNQQLAELVPKISQLFAGDLANSLSPYPYLSHRTYLDALCGDLEIGYKLVQELSGKEYE</sequence>
<protein>
    <submittedName>
        <fullName evidence="1">16633_t:CDS:1</fullName>
    </submittedName>
</protein>
<feature type="non-terminal residue" evidence="1">
    <location>
        <position position="1"/>
    </location>
</feature>
<evidence type="ECO:0000313" key="1">
    <source>
        <dbReference type="EMBL" id="CAG8638490.1"/>
    </source>
</evidence>
<reference evidence="1" key="1">
    <citation type="submission" date="2021-06" db="EMBL/GenBank/DDBJ databases">
        <authorList>
            <person name="Kallberg Y."/>
            <person name="Tangrot J."/>
            <person name="Rosling A."/>
        </authorList>
    </citation>
    <scope>NUCLEOTIDE SEQUENCE</scope>
    <source>
        <strain evidence="1">28 12/20/2015</strain>
    </source>
</reference>
<keyword evidence="2" id="KW-1185">Reference proteome</keyword>
<name>A0ACA9N8U9_9GLOM</name>
<evidence type="ECO:0000313" key="2">
    <source>
        <dbReference type="Proteomes" id="UP000789366"/>
    </source>
</evidence>
<comment type="caution">
    <text evidence="1">The sequence shown here is derived from an EMBL/GenBank/DDBJ whole genome shotgun (WGS) entry which is preliminary data.</text>
</comment>
<feature type="non-terminal residue" evidence="1">
    <location>
        <position position="857"/>
    </location>
</feature>
<gene>
    <name evidence="1" type="ORF">SPELUC_LOCUS8471</name>
</gene>